<protein>
    <submittedName>
        <fullName evidence="2">Purine-binding chemotaxis protein CheW</fullName>
    </submittedName>
</protein>
<evidence type="ECO:0000313" key="2">
    <source>
        <dbReference type="EMBL" id="SFP96300.1"/>
    </source>
</evidence>
<evidence type="ECO:0000259" key="1">
    <source>
        <dbReference type="PROSITE" id="PS50851"/>
    </source>
</evidence>
<evidence type="ECO:0000313" key="3">
    <source>
        <dbReference type="Proteomes" id="UP000199136"/>
    </source>
</evidence>
<gene>
    <name evidence="2" type="ORF">SAMN04488506_0069</name>
</gene>
<dbReference type="InterPro" id="IPR002545">
    <property type="entry name" value="CheW-lke_dom"/>
</dbReference>
<dbReference type="SUPFAM" id="SSF50341">
    <property type="entry name" value="CheW-like"/>
    <property type="match status" value="1"/>
</dbReference>
<dbReference type="GO" id="GO:0005829">
    <property type="term" value="C:cytosol"/>
    <property type="evidence" value="ECO:0007669"/>
    <property type="project" value="TreeGrafter"/>
</dbReference>
<dbReference type="EMBL" id="FOXW01000001">
    <property type="protein sequence ID" value="SFP96300.1"/>
    <property type="molecule type" value="Genomic_DNA"/>
</dbReference>
<dbReference type="SMART" id="SM00260">
    <property type="entry name" value="CheW"/>
    <property type="match status" value="1"/>
</dbReference>
<dbReference type="Pfam" id="PF01584">
    <property type="entry name" value="CheW"/>
    <property type="match status" value="1"/>
</dbReference>
<dbReference type="AlphaFoldDB" id="A0A1I5UM41"/>
<sequence>MQIVMFTIKDNYYAIESKNVEEITQQLTWTPVPNAPKWVQGLINLRGEVLTLINFQQLLYPDGEEKDLCYNRSIILSTDKGKVALMVDNVEEVTQVEPSAIELADKNAQEKVAGVISIKEKLVSMLNLDALLPKSEGE</sequence>
<dbReference type="InterPro" id="IPR039315">
    <property type="entry name" value="CheW"/>
</dbReference>
<dbReference type="GO" id="GO:0007165">
    <property type="term" value="P:signal transduction"/>
    <property type="evidence" value="ECO:0007669"/>
    <property type="project" value="InterPro"/>
</dbReference>
<dbReference type="PANTHER" id="PTHR22617">
    <property type="entry name" value="CHEMOTAXIS SENSOR HISTIDINE KINASE-RELATED"/>
    <property type="match status" value="1"/>
</dbReference>
<proteinExistence type="predicted"/>
<accession>A0A1I5UM41</accession>
<dbReference type="Proteomes" id="UP000199136">
    <property type="component" value="Unassembled WGS sequence"/>
</dbReference>
<dbReference type="STRING" id="82801.SAMN04488506_0069"/>
<dbReference type="InterPro" id="IPR036061">
    <property type="entry name" value="CheW-like_dom_sf"/>
</dbReference>
<feature type="domain" description="CheW-like" evidence="1">
    <location>
        <begin position="1"/>
        <end position="137"/>
    </location>
</feature>
<reference evidence="2 3" key="1">
    <citation type="submission" date="2016-10" db="EMBL/GenBank/DDBJ databases">
        <authorList>
            <person name="de Groot N.N."/>
        </authorList>
    </citation>
    <scope>NUCLEOTIDE SEQUENCE [LARGE SCALE GENOMIC DNA]</scope>
    <source>
        <strain evidence="2 3">DSM 20581</strain>
    </source>
</reference>
<dbReference type="PANTHER" id="PTHR22617:SF23">
    <property type="entry name" value="CHEMOTAXIS PROTEIN CHEW"/>
    <property type="match status" value="1"/>
</dbReference>
<dbReference type="RefSeq" id="WP_223155934.1">
    <property type="nucleotide sequence ID" value="NZ_FOXW01000001.1"/>
</dbReference>
<name>A0A1I5UM41_9LACT</name>
<dbReference type="PROSITE" id="PS50851">
    <property type="entry name" value="CHEW"/>
    <property type="match status" value="1"/>
</dbReference>
<organism evidence="2 3">
    <name type="scientific">Desemzia incerta</name>
    <dbReference type="NCBI Taxonomy" id="82801"/>
    <lineage>
        <taxon>Bacteria</taxon>
        <taxon>Bacillati</taxon>
        <taxon>Bacillota</taxon>
        <taxon>Bacilli</taxon>
        <taxon>Lactobacillales</taxon>
        <taxon>Carnobacteriaceae</taxon>
        <taxon>Desemzia</taxon>
    </lineage>
</organism>
<dbReference type="GO" id="GO:0006935">
    <property type="term" value="P:chemotaxis"/>
    <property type="evidence" value="ECO:0007669"/>
    <property type="project" value="InterPro"/>
</dbReference>
<keyword evidence="3" id="KW-1185">Reference proteome</keyword>
<dbReference type="Gene3D" id="2.40.50.180">
    <property type="entry name" value="CheA-289, Domain 4"/>
    <property type="match status" value="1"/>
</dbReference>
<dbReference type="Gene3D" id="2.30.30.40">
    <property type="entry name" value="SH3 Domains"/>
    <property type="match status" value="1"/>
</dbReference>